<organism evidence="2 3">
    <name type="scientific">Trabulsiella guamensis ATCC 49490</name>
    <dbReference type="NCBI Taxonomy" id="1005994"/>
    <lineage>
        <taxon>Bacteria</taxon>
        <taxon>Pseudomonadati</taxon>
        <taxon>Pseudomonadota</taxon>
        <taxon>Gammaproteobacteria</taxon>
        <taxon>Enterobacterales</taxon>
        <taxon>Enterobacteriaceae</taxon>
        <taxon>Trabulsiella</taxon>
    </lineage>
</organism>
<feature type="chain" id="PRO_5001786286" evidence="1">
    <location>
        <begin position="23"/>
        <end position="99"/>
    </location>
</feature>
<gene>
    <name evidence="2" type="ORF">GTGU_03154</name>
</gene>
<reference evidence="3" key="1">
    <citation type="submission" date="2014-05" db="EMBL/GenBank/DDBJ databases">
        <title>ATOL: Assembling a taxonomically balanced genome-scale reconstruction of the evolutionary history of the Enterobacteriaceae.</title>
        <authorList>
            <person name="Plunkett G. III"/>
            <person name="Neeno-Eckwall E.C."/>
            <person name="Glasner J.D."/>
            <person name="Perna N.T."/>
        </authorList>
    </citation>
    <scope>NUCLEOTIDE SEQUENCE [LARGE SCALE GENOMIC DNA]</scope>
    <source>
        <strain evidence="3">ATCC 49490</strain>
    </source>
</reference>
<dbReference type="Proteomes" id="UP000028630">
    <property type="component" value="Unassembled WGS sequence"/>
</dbReference>
<accession>A0A085A2I7</accession>
<comment type="caution">
    <text evidence="2">The sequence shown here is derived from an EMBL/GenBank/DDBJ whole genome shotgun (WGS) entry which is preliminary data.</text>
</comment>
<keyword evidence="1" id="KW-0732">Signal</keyword>
<proteinExistence type="predicted"/>
<name>A0A085A2I7_9ENTR</name>
<evidence type="ECO:0000256" key="1">
    <source>
        <dbReference type="SAM" id="SignalP"/>
    </source>
</evidence>
<feature type="signal peptide" evidence="1">
    <location>
        <begin position="1"/>
        <end position="22"/>
    </location>
</feature>
<dbReference type="AlphaFoldDB" id="A0A085A2I7"/>
<evidence type="ECO:0000313" key="3">
    <source>
        <dbReference type="Proteomes" id="UP000028630"/>
    </source>
</evidence>
<evidence type="ECO:0000313" key="2">
    <source>
        <dbReference type="EMBL" id="KFC04432.1"/>
    </source>
</evidence>
<sequence length="99" mass="11315">MKPSIKHILPLLFILFSSYAFAQTSICKGEPLYGYGKKFYNNTVHDIEQIYPLESELKNNSNSSLLYDESQKNDIIPNSNRIVLKIDGNKIARNIKSGY</sequence>
<keyword evidence="3" id="KW-1185">Reference proteome</keyword>
<protein>
    <submittedName>
        <fullName evidence="2">Uncharacterized protein</fullName>
    </submittedName>
</protein>
<dbReference type="EMBL" id="JMTB01000095">
    <property type="protein sequence ID" value="KFC04432.1"/>
    <property type="molecule type" value="Genomic_DNA"/>
</dbReference>